<organism evidence="1 2">
    <name type="scientific">Phialemonium atrogriseum</name>
    <dbReference type="NCBI Taxonomy" id="1093897"/>
    <lineage>
        <taxon>Eukaryota</taxon>
        <taxon>Fungi</taxon>
        <taxon>Dikarya</taxon>
        <taxon>Ascomycota</taxon>
        <taxon>Pezizomycotina</taxon>
        <taxon>Sordariomycetes</taxon>
        <taxon>Sordariomycetidae</taxon>
        <taxon>Cephalothecales</taxon>
        <taxon>Cephalothecaceae</taxon>
        <taxon>Phialemonium</taxon>
    </lineage>
</organism>
<gene>
    <name evidence="1" type="ORF">QBC33DRAFT_548231</name>
</gene>
<dbReference type="GeneID" id="85312000"/>
<keyword evidence="2" id="KW-1185">Reference proteome</keyword>
<accession>A0AAJ0BTE4</accession>
<comment type="caution">
    <text evidence="1">The sequence shown here is derived from an EMBL/GenBank/DDBJ whole genome shotgun (WGS) entry which is preliminary data.</text>
</comment>
<dbReference type="EMBL" id="MU839022">
    <property type="protein sequence ID" value="KAK1764154.1"/>
    <property type="molecule type" value="Genomic_DNA"/>
</dbReference>
<evidence type="ECO:0000313" key="1">
    <source>
        <dbReference type="EMBL" id="KAK1764154.1"/>
    </source>
</evidence>
<dbReference type="AlphaFoldDB" id="A0AAJ0BTE4"/>
<proteinExistence type="predicted"/>
<evidence type="ECO:0000313" key="2">
    <source>
        <dbReference type="Proteomes" id="UP001244011"/>
    </source>
</evidence>
<name>A0AAJ0BTE4_9PEZI</name>
<dbReference type="RefSeq" id="XP_060280367.1">
    <property type="nucleotide sequence ID" value="XM_060428813.1"/>
</dbReference>
<protein>
    <submittedName>
        <fullName evidence="1">Uncharacterized protein</fullName>
    </submittedName>
</protein>
<sequence length="294" mass="33304">MDTGTTQPTNEHLCAEDLGQSDISTCRNDNSPGPVTDATVANVVRIVVRCASHKVPGPPMQRARTMANIICQHQWGRDMDWQRETIRTRGCWEADGEKVRFLLDSGPPGVTPDLERIPVLMYKWTGEKLVERDLDARTKHCLDEEYQFKENPRPPRDPSKSWSMAQLREQMDDKAWDNMMEQLISHNLRLGRIFSTTEVQWVEDHLDTFDSVMGQHIGRKRWKRLHLKLSEVLWLGAHPEVPLNPSKPSDMALFRAISEQRCAEIQAASEAKVPNSVVQPALTASSDSTAELGA</sequence>
<dbReference type="Proteomes" id="UP001244011">
    <property type="component" value="Unassembled WGS sequence"/>
</dbReference>
<reference evidence="1" key="1">
    <citation type="submission" date="2023-06" db="EMBL/GenBank/DDBJ databases">
        <title>Genome-scale phylogeny and comparative genomics of the fungal order Sordariales.</title>
        <authorList>
            <consortium name="Lawrence Berkeley National Laboratory"/>
            <person name="Hensen N."/>
            <person name="Bonometti L."/>
            <person name="Westerberg I."/>
            <person name="Brannstrom I.O."/>
            <person name="Guillou S."/>
            <person name="Cros-Aarteil S."/>
            <person name="Calhoun S."/>
            <person name="Haridas S."/>
            <person name="Kuo A."/>
            <person name="Mondo S."/>
            <person name="Pangilinan J."/>
            <person name="Riley R."/>
            <person name="Labutti K."/>
            <person name="Andreopoulos B."/>
            <person name="Lipzen A."/>
            <person name="Chen C."/>
            <person name="Yanf M."/>
            <person name="Daum C."/>
            <person name="Ng V."/>
            <person name="Clum A."/>
            <person name="Steindorff A."/>
            <person name="Ohm R."/>
            <person name="Martin F."/>
            <person name="Silar P."/>
            <person name="Natvig D."/>
            <person name="Lalanne C."/>
            <person name="Gautier V."/>
            <person name="Ament-Velasquez S.L."/>
            <person name="Kruys A."/>
            <person name="Hutchinson M.I."/>
            <person name="Powell A.J."/>
            <person name="Barry K."/>
            <person name="Miller A.N."/>
            <person name="Grigoriev I.V."/>
            <person name="Debuchy R."/>
            <person name="Gladieux P."/>
            <person name="Thoren M.H."/>
            <person name="Johannesson H."/>
        </authorList>
    </citation>
    <scope>NUCLEOTIDE SEQUENCE</scope>
    <source>
        <strain evidence="1">8032-3</strain>
    </source>
</reference>